<dbReference type="PANTHER" id="PTHR33639:SF2">
    <property type="entry name" value="DUF393 DOMAIN-CONTAINING PROTEIN"/>
    <property type="match status" value="1"/>
</dbReference>
<evidence type="ECO:0000313" key="3">
    <source>
        <dbReference type="Proteomes" id="UP001642484"/>
    </source>
</evidence>
<accession>A0ABP0L4W6</accession>
<dbReference type="Pfam" id="PF04134">
    <property type="entry name" value="DCC1-like"/>
    <property type="match status" value="1"/>
</dbReference>
<dbReference type="InterPro" id="IPR007263">
    <property type="entry name" value="DCC1-like"/>
</dbReference>
<evidence type="ECO:0000313" key="2">
    <source>
        <dbReference type="EMBL" id="CAK9070054.1"/>
    </source>
</evidence>
<protein>
    <recommendedName>
        <fullName evidence="4">Thiol-disulfide oxidoreductase DCC</fullName>
    </recommendedName>
</protein>
<proteinExistence type="predicted"/>
<name>A0ABP0L4W6_9DINO</name>
<dbReference type="InterPro" id="IPR052927">
    <property type="entry name" value="DCC_oxidoreductase"/>
</dbReference>
<comment type="caution">
    <text evidence="1">The sequence shown here is derived from an EMBL/GenBank/DDBJ whole genome shotgun (WGS) entry which is preliminary data.</text>
</comment>
<reference evidence="1 3" key="1">
    <citation type="submission" date="2024-02" db="EMBL/GenBank/DDBJ databases">
        <authorList>
            <person name="Chen Y."/>
            <person name="Shah S."/>
            <person name="Dougan E. K."/>
            <person name="Thang M."/>
            <person name="Chan C."/>
        </authorList>
    </citation>
    <scope>NUCLEOTIDE SEQUENCE [LARGE SCALE GENOMIC DNA]</scope>
</reference>
<sequence length="219" mass="23585">MGRRAPNIALLGAFAGFACTAFLVVRPSPSRLPRAAGPTLETARSTFDQLFEEDQRPIVLYDGVCNMCNTAVDVALQKDPDGRRLRFSALQSNVGQDLLVFCGKEAQDLSSMLVVKPDGECLVKSDAVVFVGQQLEGSKVLQGLSKVAESLLPKPVRDGAYKVIAKAMAIRLESSGWRTATTSWGGGASFVWGRTVWKAALSKRSPKLHLLAALPHSDQ</sequence>
<evidence type="ECO:0000313" key="1">
    <source>
        <dbReference type="EMBL" id="CAK9034186.1"/>
    </source>
</evidence>
<dbReference type="EMBL" id="CAXAMN010022473">
    <property type="protein sequence ID" value="CAK9070054.1"/>
    <property type="molecule type" value="Genomic_DNA"/>
</dbReference>
<gene>
    <name evidence="1" type="ORF">CCMP2556_LOCUS19376</name>
    <name evidence="2" type="ORF">CCMP2556_LOCUS34445</name>
</gene>
<organism evidence="1 3">
    <name type="scientific">Durusdinium trenchii</name>
    <dbReference type="NCBI Taxonomy" id="1381693"/>
    <lineage>
        <taxon>Eukaryota</taxon>
        <taxon>Sar</taxon>
        <taxon>Alveolata</taxon>
        <taxon>Dinophyceae</taxon>
        <taxon>Suessiales</taxon>
        <taxon>Symbiodiniaceae</taxon>
        <taxon>Durusdinium</taxon>
    </lineage>
</organism>
<dbReference type="PROSITE" id="PS51257">
    <property type="entry name" value="PROKAR_LIPOPROTEIN"/>
    <property type="match status" value="1"/>
</dbReference>
<evidence type="ECO:0008006" key="4">
    <source>
        <dbReference type="Google" id="ProtNLM"/>
    </source>
</evidence>
<dbReference type="Proteomes" id="UP001642484">
    <property type="component" value="Unassembled WGS sequence"/>
</dbReference>
<dbReference type="EMBL" id="CAXAMN010011113">
    <property type="protein sequence ID" value="CAK9034186.1"/>
    <property type="molecule type" value="Genomic_DNA"/>
</dbReference>
<dbReference type="PANTHER" id="PTHR33639">
    <property type="entry name" value="THIOL-DISULFIDE OXIDOREDUCTASE DCC"/>
    <property type="match status" value="1"/>
</dbReference>
<keyword evidence="3" id="KW-1185">Reference proteome</keyword>